<evidence type="ECO:0000256" key="2">
    <source>
        <dbReference type="SAM" id="Phobius"/>
    </source>
</evidence>
<name>A0A7S3PWY4_9STRA</name>
<keyword evidence="2" id="KW-1133">Transmembrane helix</keyword>
<gene>
    <name evidence="4" type="ORF">CDEB00056_LOCUS3003</name>
</gene>
<keyword evidence="3" id="KW-0732">Signal</keyword>
<feature type="chain" id="PRO_5031465098" evidence="3">
    <location>
        <begin position="21"/>
        <end position="129"/>
    </location>
</feature>
<feature type="transmembrane region" description="Helical" evidence="2">
    <location>
        <begin position="92"/>
        <end position="114"/>
    </location>
</feature>
<proteinExistence type="predicted"/>
<dbReference type="EMBL" id="HBIO01004381">
    <property type="protein sequence ID" value="CAE0458162.1"/>
    <property type="molecule type" value="Transcribed_RNA"/>
</dbReference>
<sequence>MKQSILSLTMLVMCICNTLAFSPVSSRNIATVNSIRTTAIRMAEESESSSETTEKKQSLEEKMAGWEASDEEIKAASLGGMTPGKGTDGFDIGLYLAFPVIVATSLFFAVFPFIMDKIDVSSVGPPPTV</sequence>
<dbReference type="AlphaFoldDB" id="A0A7S3PWY4"/>
<reference evidence="4" key="1">
    <citation type="submission" date="2021-01" db="EMBL/GenBank/DDBJ databases">
        <authorList>
            <person name="Corre E."/>
            <person name="Pelletier E."/>
            <person name="Niang G."/>
            <person name="Scheremetjew M."/>
            <person name="Finn R."/>
            <person name="Kale V."/>
            <person name="Holt S."/>
            <person name="Cochrane G."/>
            <person name="Meng A."/>
            <person name="Brown T."/>
            <person name="Cohen L."/>
        </authorList>
    </citation>
    <scope>NUCLEOTIDE SEQUENCE</scope>
    <source>
        <strain evidence="4">MM31A-1</strain>
    </source>
</reference>
<feature type="signal peptide" evidence="3">
    <location>
        <begin position="1"/>
        <end position="20"/>
    </location>
</feature>
<protein>
    <submittedName>
        <fullName evidence="4">Uncharacterized protein</fullName>
    </submittedName>
</protein>
<keyword evidence="2" id="KW-0812">Transmembrane</keyword>
<evidence type="ECO:0000256" key="1">
    <source>
        <dbReference type="SAM" id="MobiDB-lite"/>
    </source>
</evidence>
<accession>A0A7S3PWY4</accession>
<keyword evidence="2" id="KW-0472">Membrane</keyword>
<evidence type="ECO:0000256" key="3">
    <source>
        <dbReference type="SAM" id="SignalP"/>
    </source>
</evidence>
<evidence type="ECO:0000313" key="4">
    <source>
        <dbReference type="EMBL" id="CAE0458162.1"/>
    </source>
</evidence>
<feature type="region of interest" description="Disordered" evidence="1">
    <location>
        <begin position="42"/>
        <end position="67"/>
    </location>
</feature>
<feature type="compositionally biased region" description="Basic and acidic residues" evidence="1">
    <location>
        <begin position="52"/>
        <end position="64"/>
    </location>
</feature>
<organism evidence="4">
    <name type="scientific">Chaetoceros debilis</name>
    <dbReference type="NCBI Taxonomy" id="122233"/>
    <lineage>
        <taxon>Eukaryota</taxon>
        <taxon>Sar</taxon>
        <taxon>Stramenopiles</taxon>
        <taxon>Ochrophyta</taxon>
        <taxon>Bacillariophyta</taxon>
        <taxon>Coscinodiscophyceae</taxon>
        <taxon>Chaetocerotophycidae</taxon>
        <taxon>Chaetocerotales</taxon>
        <taxon>Chaetocerotaceae</taxon>
        <taxon>Chaetoceros</taxon>
    </lineage>
</organism>